<feature type="domain" description="AMP-dependent synthetase/ligase" evidence="2">
    <location>
        <begin position="39"/>
        <end position="285"/>
    </location>
</feature>
<comment type="caution">
    <text evidence="4">The sequence shown here is derived from an EMBL/GenBank/DDBJ whole genome shotgun (WGS) entry which is preliminary data.</text>
</comment>
<dbReference type="Gene3D" id="3.30.300.30">
    <property type="match status" value="1"/>
</dbReference>
<protein>
    <submittedName>
        <fullName evidence="4">Uncharacterized protein</fullName>
    </submittedName>
</protein>
<dbReference type="GO" id="GO:0006631">
    <property type="term" value="P:fatty acid metabolic process"/>
    <property type="evidence" value="ECO:0007669"/>
    <property type="project" value="TreeGrafter"/>
</dbReference>
<dbReference type="InterPro" id="IPR045851">
    <property type="entry name" value="AMP-bd_C_sf"/>
</dbReference>
<evidence type="ECO:0000313" key="5">
    <source>
        <dbReference type="Proteomes" id="UP000191980"/>
    </source>
</evidence>
<evidence type="ECO:0000259" key="2">
    <source>
        <dbReference type="Pfam" id="PF00501"/>
    </source>
</evidence>
<dbReference type="Pfam" id="PF22818">
    <property type="entry name" value="ApeI-like"/>
    <property type="match status" value="1"/>
</dbReference>
<comment type="similarity">
    <text evidence="1">Belongs to the ATP-dependent AMP-binding enzyme family.</text>
</comment>
<dbReference type="GO" id="GO:0031956">
    <property type="term" value="F:medium-chain fatty acid-CoA ligase activity"/>
    <property type="evidence" value="ECO:0007669"/>
    <property type="project" value="TreeGrafter"/>
</dbReference>
<gene>
    <name evidence="4" type="ORF">AU255_14420</name>
</gene>
<reference evidence="4 5" key="1">
    <citation type="submission" date="2015-12" db="EMBL/GenBank/DDBJ databases">
        <authorList>
            <person name="Shamseldin A."/>
            <person name="Moawad H."/>
            <person name="Abd El-Rahim W.M."/>
            <person name="Sadowsky M.J."/>
        </authorList>
    </citation>
    <scope>NUCLEOTIDE SEQUENCE [LARGE SCALE GENOMIC DNA]</scope>
    <source>
        <strain evidence="4 5">WF1</strain>
    </source>
</reference>
<dbReference type="EMBL" id="LPUF01000002">
    <property type="protein sequence ID" value="OQK16282.1"/>
    <property type="molecule type" value="Genomic_DNA"/>
</dbReference>
<name>A0A1V8M420_9GAMM</name>
<dbReference type="PANTHER" id="PTHR43201">
    <property type="entry name" value="ACYL-COA SYNTHETASE"/>
    <property type="match status" value="1"/>
</dbReference>
<dbReference type="InterPro" id="IPR029069">
    <property type="entry name" value="HotDog_dom_sf"/>
</dbReference>
<evidence type="ECO:0000259" key="3">
    <source>
        <dbReference type="Pfam" id="PF22818"/>
    </source>
</evidence>
<accession>A0A1V8M420</accession>
<dbReference type="Pfam" id="PF00501">
    <property type="entry name" value="AMP-binding"/>
    <property type="match status" value="1"/>
</dbReference>
<dbReference type="InterPro" id="IPR020845">
    <property type="entry name" value="AMP-binding_CS"/>
</dbReference>
<dbReference type="InterPro" id="IPR042099">
    <property type="entry name" value="ANL_N_sf"/>
</dbReference>
<dbReference type="OrthoDB" id="9787658at2"/>
<dbReference type="Gene3D" id="3.10.129.10">
    <property type="entry name" value="Hotdog Thioesterase"/>
    <property type="match status" value="1"/>
</dbReference>
<dbReference type="Gene3D" id="3.40.50.12780">
    <property type="entry name" value="N-terminal domain of ligase-like"/>
    <property type="match status" value="1"/>
</dbReference>
<organism evidence="4 5">
    <name type="scientific">Methyloprofundus sedimenti</name>
    <dbReference type="NCBI Taxonomy" id="1420851"/>
    <lineage>
        <taxon>Bacteria</taxon>
        <taxon>Pseudomonadati</taxon>
        <taxon>Pseudomonadota</taxon>
        <taxon>Gammaproteobacteria</taxon>
        <taxon>Methylococcales</taxon>
        <taxon>Methylococcaceae</taxon>
        <taxon>Methyloprofundus</taxon>
    </lineage>
</organism>
<dbReference type="SUPFAM" id="SSF54637">
    <property type="entry name" value="Thioesterase/thiol ester dehydrase-isomerase"/>
    <property type="match status" value="1"/>
</dbReference>
<evidence type="ECO:0000256" key="1">
    <source>
        <dbReference type="ARBA" id="ARBA00006432"/>
    </source>
</evidence>
<dbReference type="STRING" id="1420851.AU255_14420"/>
<keyword evidence="5" id="KW-1185">Reference proteome</keyword>
<dbReference type="RefSeq" id="WP_080523660.1">
    <property type="nucleotide sequence ID" value="NZ_LPUF01000002.1"/>
</dbReference>
<dbReference type="InterPro" id="IPR000873">
    <property type="entry name" value="AMP-dep_synth/lig_dom"/>
</dbReference>
<feature type="domain" description="ApeI dehydratase-like" evidence="3">
    <location>
        <begin position="431"/>
        <end position="516"/>
    </location>
</feature>
<dbReference type="Proteomes" id="UP000191980">
    <property type="component" value="Unassembled WGS sequence"/>
</dbReference>
<dbReference type="PROSITE" id="PS00455">
    <property type="entry name" value="AMP_BINDING"/>
    <property type="match status" value="1"/>
</dbReference>
<evidence type="ECO:0000313" key="4">
    <source>
        <dbReference type="EMBL" id="OQK16282.1"/>
    </source>
</evidence>
<dbReference type="PANTHER" id="PTHR43201:SF8">
    <property type="entry name" value="ACYL-COA SYNTHETASE FAMILY MEMBER 3"/>
    <property type="match status" value="1"/>
</dbReference>
<dbReference type="AlphaFoldDB" id="A0A1V8M420"/>
<sequence>MLQHTLNSAFCVYSRDTVINRADLLAHAVAVSEKLPAKSYAINLCQDRYLFIVAYLAVCLRQQISLLPANQTAKTLAGLRASYPDSYTLSDNKTEADFYIAYDLLEKSTRPCPLINIDRPLSISFTSGSTGRPKAIIKTWREFQKSAELALQRFKLQNQQITLLSTVPMQHMYGLETSFFWVLFSRMTLHNSRPFYPEDIRQTLSDLSAEKILVSTPRHLKSCSQIQGQWSTIKFILSSTAPMNKELAQQIEQNLQAPLFELFGSTETLSFASRQTSKATHWQPYATIQPTQDNGQFVLQGGHIIRPLILDDTFEIDDKGNFNMLGRSADLIKIAGKRASLNDLNQQLTSIPGIEDGVFFVSKNERLSALVVSKLPRKTIIKHLRLAIDEVFLPRAIYPVPALIRNTMGKLLKTELERLIHTQQMLATKQHYRIPAAHPCFAGHFPDNPIVPGVILLNYVQQQLLAVFRHDRICTLTQAKFLHPLLPDQDFTVSLTQSSANNIKFTCTRDKETLVTGTFIIAAKEENSHD</sequence>
<dbReference type="InterPro" id="IPR054545">
    <property type="entry name" value="ApeI-like"/>
</dbReference>
<proteinExistence type="inferred from homology"/>
<dbReference type="SUPFAM" id="SSF56801">
    <property type="entry name" value="Acetyl-CoA synthetase-like"/>
    <property type="match status" value="1"/>
</dbReference>